<dbReference type="EMBL" id="MU157887">
    <property type="protein sequence ID" value="KAF9525206.1"/>
    <property type="molecule type" value="Genomic_DNA"/>
</dbReference>
<dbReference type="InterPro" id="IPR044862">
    <property type="entry name" value="Pro_4_hyd_alph_FE2OG_OXY"/>
</dbReference>
<dbReference type="Gene3D" id="2.60.120.620">
    <property type="entry name" value="q2cbj1_9rhob like domain"/>
    <property type="match status" value="1"/>
</dbReference>
<reference evidence="7" key="1">
    <citation type="submission" date="2020-11" db="EMBL/GenBank/DDBJ databases">
        <authorList>
            <consortium name="DOE Joint Genome Institute"/>
            <person name="Ahrendt S."/>
            <person name="Riley R."/>
            <person name="Andreopoulos W."/>
            <person name="Labutti K."/>
            <person name="Pangilinan J."/>
            <person name="Ruiz-Duenas F.J."/>
            <person name="Barrasa J.M."/>
            <person name="Sanchez-Garcia M."/>
            <person name="Camarero S."/>
            <person name="Miyauchi S."/>
            <person name="Serrano A."/>
            <person name="Linde D."/>
            <person name="Babiker R."/>
            <person name="Drula E."/>
            <person name="Ayuso-Fernandez I."/>
            <person name="Pacheco R."/>
            <person name="Padilla G."/>
            <person name="Ferreira P."/>
            <person name="Barriuso J."/>
            <person name="Kellner H."/>
            <person name="Castanera R."/>
            <person name="Alfaro M."/>
            <person name="Ramirez L."/>
            <person name="Pisabarro A.G."/>
            <person name="Kuo A."/>
            <person name="Tritt A."/>
            <person name="Lipzen A."/>
            <person name="He G."/>
            <person name="Yan M."/>
            <person name="Ng V."/>
            <person name="Cullen D."/>
            <person name="Martin F."/>
            <person name="Rosso M.-N."/>
            <person name="Henrissat B."/>
            <person name="Hibbett D."/>
            <person name="Martinez A.T."/>
            <person name="Grigoriev I.V."/>
        </authorList>
    </citation>
    <scope>NUCLEOTIDE SEQUENCE</scope>
    <source>
        <strain evidence="7">CBS 506.95</strain>
    </source>
</reference>
<protein>
    <recommendedName>
        <fullName evidence="6">Fe2OG dioxygenase domain-containing protein</fullName>
    </recommendedName>
</protein>
<evidence type="ECO:0000256" key="5">
    <source>
        <dbReference type="ARBA" id="ARBA00023004"/>
    </source>
</evidence>
<dbReference type="GO" id="GO:0016705">
    <property type="term" value="F:oxidoreductase activity, acting on paired donors, with incorporation or reduction of molecular oxygen"/>
    <property type="evidence" value="ECO:0007669"/>
    <property type="project" value="InterPro"/>
</dbReference>
<sequence length="422" mass="46516">MLETLAEFKELVQEYRQPPFSTGVAELKEGASSLFYAIDASTTGRIDFANVTDTDLEKLAAACQPATFGRNQEDVLDEGYRKAGKLDAANISVQFTPHDLGVVDVIYNHLLRSAVDSKDRPINVEIYKLNVYGPGAFFKPHVDTPRSDKMFGSLVVVLPTVHEGGSLIFHWGDEDVSFDSAQAVKIQPTTAAFAVFASDIEHEVAPVTSGYRVTLTYNLYWEATAKNRPIVSVDAIERDGALKESLQLLLKDPEFLPDGGALGFALNHKYPFNPDSTRLQNVLPWLKGPDAGLRELCKEVSLEVSLKAVYFDPDSGEDILLDYFFGFNGDVSDSLVEHIVEMEQEGLVIYDPERVSEPEREESVALIWARPLQKVNRFHSAYAAYGNEASLEYAYGEVCLVATIPPASERIGSSDSSDMPSA</sequence>
<dbReference type="PANTHER" id="PTHR33099:SF14">
    <property type="entry name" value="PROLYL 4-HYDROXYLASE ALPHA SUBUNIT FE(2+) 2OG DIOXYGENASE DOMAIN-CONTAINING PROTEIN"/>
    <property type="match status" value="1"/>
</dbReference>
<dbReference type="SMART" id="SM00702">
    <property type="entry name" value="P4Hc"/>
    <property type="match status" value="1"/>
</dbReference>
<keyword evidence="8" id="KW-1185">Reference proteome</keyword>
<evidence type="ECO:0000256" key="4">
    <source>
        <dbReference type="ARBA" id="ARBA00023002"/>
    </source>
</evidence>
<evidence type="ECO:0000256" key="1">
    <source>
        <dbReference type="ARBA" id="ARBA00001961"/>
    </source>
</evidence>
<evidence type="ECO:0000259" key="6">
    <source>
        <dbReference type="PROSITE" id="PS51471"/>
    </source>
</evidence>
<dbReference type="Proteomes" id="UP000807306">
    <property type="component" value="Unassembled WGS sequence"/>
</dbReference>
<accession>A0A9P6E9G3</accession>
<evidence type="ECO:0000313" key="8">
    <source>
        <dbReference type="Proteomes" id="UP000807306"/>
    </source>
</evidence>
<feature type="domain" description="Fe2OG dioxygenase" evidence="6">
    <location>
        <begin position="121"/>
        <end position="221"/>
    </location>
</feature>
<dbReference type="Pfam" id="PF13640">
    <property type="entry name" value="2OG-FeII_Oxy_3"/>
    <property type="match status" value="1"/>
</dbReference>
<name>A0A9P6E9G3_9AGAR</name>
<dbReference type="GO" id="GO:0051213">
    <property type="term" value="F:dioxygenase activity"/>
    <property type="evidence" value="ECO:0007669"/>
    <property type="project" value="UniProtKB-KW"/>
</dbReference>
<dbReference type="PANTHER" id="PTHR33099">
    <property type="entry name" value="FE2OG DIOXYGENASE DOMAIN-CONTAINING PROTEIN"/>
    <property type="match status" value="1"/>
</dbReference>
<organism evidence="7 8">
    <name type="scientific">Crepidotus variabilis</name>
    <dbReference type="NCBI Taxonomy" id="179855"/>
    <lineage>
        <taxon>Eukaryota</taxon>
        <taxon>Fungi</taxon>
        <taxon>Dikarya</taxon>
        <taxon>Basidiomycota</taxon>
        <taxon>Agaricomycotina</taxon>
        <taxon>Agaricomycetes</taxon>
        <taxon>Agaricomycetidae</taxon>
        <taxon>Agaricales</taxon>
        <taxon>Agaricineae</taxon>
        <taxon>Crepidotaceae</taxon>
        <taxon>Crepidotus</taxon>
    </lineage>
</organism>
<proteinExistence type="predicted"/>
<keyword evidence="3" id="KW-0223">Dioxygenase</keyword>
<dbReference type="InterPro" id="IPR005123">
    <property type="entry name" value="Oxoglu/Fe-dep_dioxygenase_dom"/>
</dbReference>
<evidence type="ECO:0000313" key="7">
    <source>
        <dbReference type="EMBL" id="KAF9525206.1"/>
    </source>
</evidence>
<evidence type="ECO:0000256" key="2">
    <source>
        <dbReference type="ARBA" id="ARBA00022723"/>
    </source>
</evidence>
<gene>
    <name evidence="7" type="ORF">CPB83DRAFT_796716</name>
</gene>
<evidence type="ECO:0000256" key="3">
    <source>
        <dbReference type="ARBA" id="ARBA00022964"/>
    </source>
</evidence>
<dbReference type="InterPro" id="IPR006620">
    <property type="entry name" value="Pro_4_hyd_alph"/>
</dbReference>
<keyword evidence="2" id="KW-0479">Metal-binding</keyword>
<dbReference type="OrthoDB" id="27483at2759"/>
<dbReference type="GO" id="GO:0005506">
    <property type="term" value="F:iron ion binding"/>
    <property type="evidence" value="ECO:0007669"/>
    <property type="project" value="InterPro"/>
</dbReference>
<keyword evidence="5" id="KW-0408">Iron</keyword>
<dbReference type="AlphaFoldDB" id="A0A9P6E9G3"/>
<dbReference type="PROSITE" id="PS51471">
    <property type="entry name" value="FE2OG_OXY"/>
    <property type="match status" value="1"/>
</dbReference>
<comment type="cofactor">
    <cofactor evidence="1">
        <name>L-ascorbate</name>
        <dbReference type="ChEBI" id="CHEBI:38290"/>
    </cofactor>
</comment>
<dbReference type="GO" id="GO:0031418">
    <property type="term" value="F:L-ascorbic acid binding"/>
    <property type="evidence" value="ECO:0007669"/>
    <property type="project" value="InterPro"/>
</dbReference>
<comment type="caution">
    <text evidence="7">The sequence shown here is derived from an EMBL/GenBank/DDBJ whole genome shotgun (WGS) entry which is preliminary data.</text>
</comment>
<keyword evidence="4" id="KW-0560">Oxidoreductase</keyword>